<dbReference type="EMBL" id="CP003245">
    <property type="protein sequence ID" value="AEX54319.1"/>
    <property type="molecule type" value="Genomic_DNA"/>
</dbReference>
<evidence type="ECO:0000313" key="3">
    <source>
        <dbReference type="Proteomes" id="UP000009010"/>
    </source>
</evidence>
<dbReference type="eggNOG" id="ENOG5032XQM">
    <property type="taxonomic scope" value="Bacteria"/>
</dbReference>
<geneLocation type="plasmid" evidence="2 3">
    <name>pRahaq201</name>
</geneLocation>
<protein>
    <recommendedName>
        <fullName evidence="1">DUF4123 domain-containing protein</fullName>
    </recommendedName>
</protein>
<keyword evidence="3" id="KW-1185">Reference proteome</keyword>
<dbReference type="Proteomes" id="UP000009010">
    <property type="component" value="Plasmid pRahaq201"/>
</dbReference>
<dbReference type="AlphaFoldDB" id="H2J172"/>
<feature type="domain" description="DUF4123" evidence="1">
    <location>
        <begin position="14"/>
        <end position="122"/>
    </location>
</feature>
<dbReference type="InterPro" id="IPR025391">
    <property type="entry name" value="DUF4123"/>
</dbReference>
<dbReference type="HOGENOM" id="CLU_117228_1_0_6"/>
<dbReference type="Pfam" id="PF13503">
    <property type="entry name" value="DUF4123"/>
    <property type="match status" value="1"/>
</dbReference>
<proteinExistence type="predicted"/>
<evidence type="ECO:0000259" key="1">
    <source>
        <dbReference type="Pfam" id="PF13503"/>
    </source>
</evidence>
<organism evidence="2 3">
    <name type="scientific">Rahnella aquatilis (strain ATCC 33071 / DSM 4594 / JCM 1683 / NBRC 105701 / NCIMB 13365 / CIP 78.65)</name>
    <dbReference type="NCBI Taxonomy" id="745277"/>
    <lineage>
        <taxon>Bacteria</taxon>
        <taxon>Pseudomonadati</taxon>
        <taxon>Pseudomonadota</taxon>
        <taxon>Gammaproteobacteria</taxon>
        <taxon>Enterobacterales</taxon>
        <taxon>Yersiniaceae</taxon>
        <taxon>Rahnella</taxon>
    </lineage>
</organism>
<evidence type="ECO:0000313" key="2">
    <source>
        <dbReference type="EMBL" id="AEX54319.1"/>
    </source>
</evidence>
<gene>
    <name evidence="2" type="ordered locus">Rahaq2_4589</name>
</gene>
<sequence>MMNQLISHPECGGFALVDGLQYERHFGEEIKTEKGIVAPLFDSGPDSRIQFAGPWLFSLNTTIEYREKLQQLECIYPSVSWFLSCWTMENVVNHFKPFLNLQLPDGRGALFRFYDPRILKDIELLLAEKDYEELIAGIECWFLTLNGETYDIKSKGKYFWD</sequence>
<accession>H2J172</accession>
<reference evidence="3" key="2">
    <citation type="submission" date="2012-01" db="EMBL/GenBank/DDBJ databases">
        <title>Complete sequence of plasmid 1 of Rahnella aquatilis CIP 78.65.</title>
        <authorList>
            <person name="Lucas S."/>
            <person name="Han J."/>
            <person name="Lapidus A."/>
            <person name="Cheng J.-F."/>
            <person name="Goodwin L."/>
            <person name="Pitluck S."/>
            <person name="Peters L."/>
            <person name="Ovchinnikova G."/>
            <person name="Held B."/>
            <person name="Detter J.C."/>
            <person name="Han C."/>
            <person name="Tapia R."/>
            <person name="Land M."/>
            <person name="Hauser L."/>
            <person name="Kyrpides N."/>
            <person name="Ivanova N."/>
            <person name="Pagani I."/>
            <person name="Sobecky P."/>
            <person name="Martinez R."/>
            <person name="Woyke T."/>
        </authorList>
    </citation>
    <scope>NUCLEOTIDE SEQUENCE [LARGE SCALE GENOMIC DNA]</scope>
    <source>
        <strain evidence="3">ATCC 33071 / DSM 4594 / JCM 1683 / NBRC 105701 / NCIMB 13365 / CIP 78.65</strain>
        <plasmid evidence="3">pRahaq201</plasmid>
    </source>
</reference>
<name>H2J172_RAHAC</name>
<reference evidence="2 3" key="1">
    <citation type="journal article" date="2012" name="J. Bacteriol.">
        <title>Complete Genome Sequence of Rahnella aquatilis CIP 78.65.</title>
        <authorList>
            <person name="Martinez R.J."/>
            <person name="Bruce D."/>
            <person name="Detter C."/>
            <person name="Goodwin L.A."/>
            <person name="Han J."/>
            <person name="Han C.S."/>
            <person name="Held B."/>
            <person name="Land M.L."/>
            <person name="Mikhailova N."/>
            <person name="Nolan M."/>
            <person name="Pennacchio L."/>
            <person name="Pitluck S."/>
            <person name="Tapia R."/>
            <person name="Woyke T."/>
            <person name="Sobecky P.A."/>
        </authorList>
    </citation>
    <scope>NUCLEOTIDE SEQUENCE [LARGE SCALE GENOMIC DNA]</scope>
    <source>
        <strain evidence="3">ATCC 33071 / DSM 4594 / JCM 1683 / NBRC 105701 / NCIMB 13365 / CIP 78.65</strain>
        <plasmid evidence="2">pRahaq201</plasmid>
    </source>
</reference>
<dbReference type="KEGG" id="raq:Rahaq2_4589"/>
<keyword evidence="2" id="KW-0614">Plasmid</keyword>